<comment type="caution">
    <text evidence="2">The sequence shown here is derived from an EMBL/GenBank/DDBJ whole genome shotgun (WGS) entry which is preliminary data.</text>
</comment>
<feature type="compositionally biased region" description="Basic and acidic residues" evidence="1">
    <location>
        <begin position="137"/>
        <end position="153"/>
    </location>
</feature>
<name>A0ABR0B906_9CRUS</name>
<keyword evidence="3" id="KW-1185">Reference proteome</keyword>
<evidence type="ECO:0000313" key="3">
    <source>
        <dbReference type="Proteomes" id="UP001234178"/>
    </source>
</evidence>
<sequence length="276" mass="28945">MSPRAGINPGSAAVAPIIGRPGRMCSARRSAAVFGPAGGAKVEWDGSCSALASATAVQSAEARVGGALSRSPPPFAAGSVGGVLPRGAVNCRIARSIRRRDRERRPFGRTEAGGAGERRAEGGALEEPDAGDVVSGPHDDRLGAPEDPFEAERLGGHDFSRRHLHPAFPFAGEHGAEAKRYVPLEGADGPFQRNEHPRPRELSQRPRAPFATIVASKFDVAEHAGRPEKAGADVALFKHATKRLFEDRPPFQPQKLGIHCSFPASLAPGGAGWSVG</sequence>
<reference evidence="2 3" key="1">
    <citation type="journal article" date="2023" name="Nucleic Acids Res.">
        <title>The hologenome of Daphnia magna reveals possible DNA methylation and microbiome-mediated evolution of the host genome.</title>
        <authorList>
            <person name="Chaturvedi A."/>
            <person name="Li X."/>
            <person name="Dhandapani V."/>
            <person name="Marshall H."/>
            <person name="Kissane S."/>
            <person name="Cuenca-Cambronero M."/>
            <person name="Asole G."/>
            <person name="Calvet F."/>
            <person name="Ruiz-Romero M."/>
            <person name="Marangio P."/>
            <person name="Guigo R."/>
            <person name="Rago D."/>
            <person name="Mirbahai L."/>
            <person name="Eastwood N."/>
            <person name="Colbourne J.K."/>
            <person name="Zhou J."/>
            <person name="Mallon E."/>
            <person name="Orsini L."/>
        </authorList>
    </citation>
    <scope>NUCLEOTIDE SEQUENCE [LARGE SCALE GENOMIC DNA]</scope>
    <source>
        <strain evidence="2">LRV0_1</strain>
    </source>
</reference>
<evidence type="ECO:0000313" key="2">
    <source>
        <dbReference type="EMBL" id="KAK4044910.1"/>
    </source>
</evidence>
<feature type="region of interest" description="Disordered" evidence="1">
    <location>
        <begin position="101"/>
        <end position="153"/>
    </location>
</feature>
<evidence type="ECO:0000256" key="1">
    <source>
        <dbReference type="SAM" id="MobiDB-lite"/>
    </source>
</evidence>
<dbReference type="Proteomes" id="UP001234178">
    <property type="component" value="Unassembled WGS sequence"/>
</dbReference>
<gene>
    <name evidence="2" type="ORF">OUZ56_032316</name>
</gene>
<accession>A0ABR0B906</accession>
<organism evidence="2 3">
    <name type="scientific">Daphnia magna</name>
    <dbReference type="NCBI Taxonomy" id="35525"/>
    <lineage>
        <taxon>Eukaryota</taxon>
        <taxon>Metazoa</taxon>
        <taxon>Ecdysozoa</taxon>
        <taxon>Arthropoda</taxon>
        <taxon>Crustacea</taxon>
        <taxon>Branchiopoda</taxon>
        <taxon>Diplostraca</taxon>
        <taxon>Cladocera</taxon>
        <taxon>Anomopoda</taxon>
        <taxon>Daphniidae</taxon>
        <taxon>Daphnia</taxon>
    </lineage>
</organism>
<feature type="region of interest" description="Disordered" evidence="1">
    <location>
        <begin position="182"/>
        <end position="208"/>
    </location>
</feature>
<dbReference type="EMBL" id="JAOYFB010000041">
    <property type="protein sequence ID" value="KAK4044910.1"/>
    <property type="molecule type" value="Genomic_DNA"/>
</dbReference>
<proteinExistence type="predicted"/>
<protein>
    <submittedName>
        <fullName evidence="2">Uncharacterized protein</fullName>
    </submittedName>
</protein>
<feature type="compositionally biased region" description="Basic and acidic residues" evidence="1">
    <location>
        <begin position="193"/>
        <end position="204"/>
    </location>
</feature>